<dbReference type="KEGG" id="pbn:PADG_08377"/>
<dbReference type="RefSeq" id="XP_010763607.1">
    <property type="nucleotide sequence ID" value="XM_010765305.1"/>
</dbReference>
<dbReference type="InParanoid" id="C1GLY6"/>
<accession>C1GLY6</accession>
<evidence type="ECO:0000313" key="4">
    <source>
        <dbReference type="Proteomes" id="UP000001628"/>
    </source>
</evidence>
<evidence type="ECO:0000256" key="1">
    <source>
        <dbReference type="SAM" id="SignalP"/>
    </source>
</evidence>
<reference evidence="3 4" key="1">
    <citation type="journal article" date="2011" name="PLoS Genet.">
        <title>Comparative genomic analysis of human fungal pathogens causing paracoccidioidomycosis.</title>
        <authorList>
            <person name="Desjardins C.A."/>
            <person name="Champion M.D."/>
            <person name="Holder J.W."/>
            <person name="Muszewska A."/>
            <person name="Goldberg J."/>
            <person name="Bailao A.M."/>
            <person name="Brigido M.M."/>
            <person name="Ferreira M.E."/>
            <person name="Garcia A.M."/>
            <person name="Grynberg M."/>
            <person name="Gujja S."/>
            <person name="Heiman D.I."/>
            <person name="Henn M.R."/>
            <person name="Kodira C.D."/>
            <person name="Leon-Narvaez H."/>
            <person name="Longo L.V."/>
            <person name="Ma L.J."/>
            <person name="Malavazi I."/>
            <person name="Matsuo A.L."/>
            <person name="Morais F.V."/>
            <person name="Pereira M."/>
            <person name="Rodriguez-Brito S."/>
            <person name="Sakthikumar S."/>
            <person name="Salem-Izacc S.M."/>
            <person name="Sykes S.M."/>
            <person name="Teixeira M.M."/>
            <person name="Vallejo M.C."/>
            <person name="Walter M.E."/>
            <person name="Yandava C."/>
            <person name="Young S."/>
            <person name="Zeng Q."/>
            <person name="Zucker J."/>
            <person name="Felipe M.S."/>
            <person name="Goldman G.H."/>
            <person name="Haas B.J."/>
            <person name="McEwen J.G."/>
            <person name="Nino-Vega G."/>
            <person name="Puccia R."/>
            <person name="San-Blas G."/>
            <person name="Soares C.M."/>
            <person name="Birren B.W."/>
            <person name="Cuomo C.A."/>
        </authorList>
    </citation>
    <scope>NUCLEOTIDE SEQUENCE [LARGE SCALE GENOMIC DNA]</scope>
    <source>
        <strain evidence="3 4">Pb18</strain>
    </source>
</reference>
<feature type="domain" description="Tf2-1-like SH3-like" evidence="2">
    <location>
        <begin position="91"/>
        <end position="133"/>
    </location>
</feature>
<dbReference type="Pfam" id="PF24626">
    <property type="entry name" value="SH3_Tf2-1"/>
    <property type="match status" value="1"/>
</dbReference>
<dbReference type="AlphaFoldDB" id="C1GLY6"/>
<feature type="signal peptide" evidence="1">
    <location>
        <begin position="1"/>
        <end position="20"/>
    </location>
</feature>
<evidence type="ECO:0000259" key="2">
    <source>
        <dbReference type="Pfam" id="PF24626"/>
    </source>
</evidence>
<dbReference type="eggNOG" id="ENOG502TAW9">
    <property type="taxonomic scope" value="Eukaryota"/>
</dbReference>
<dbReference type="InterPro" id="IPR056924">
    <property type="entry name" value="SH3_Tf2-1"/>
</dbReference>
<keyword evidence="1" id="KW-0732">Signal</keyword>
<keyword evidence="4" id="KW-1185">Reference proteome</keyword>
<proteinExistence type="predicted"/>
<dbReference type="EMBL" id="KN275972">
    <property type="protein sequence ID" value="EEH43452.2"/>
    <property type="molecule type" value="Genomic_DNA"/>
</dbReference>
<name>C1GLY6_PARBD</name>
<dbReference type="HOGENOM" id="CLU_1845702_0_0_1"/>
<protein>
    <recommendedName>
        <fullName evidence="2">Tf2-1-like SH3-like domain-containing protein</fullName>
    </recommendedName>
</protein>
<dbReference type="GeneID" id="22586679"/>
<dbReference type="VEuPathDB" id="FungiDB:PADG_08377"/>
<organism evidence="3 4">
    <name type="scientific">Paracoccidioides brasiliensis (strain Pb18)</name>
    <dbReference type="NCBI Taxonomy" id="502780"/>
    <lineage>
        <taxon>Eukaryota</taxon>
        <taxon>Fungi</taxon>
        <taxon>Dikarya</taxon>
        <taxon>Ascomycota</taxon>
        <taxon>Pezizomycotina</taxon>
        <taxon>Eurotiomycetes</taxon>
        <taxon>Eurotiomycetidae</taxon>
        <taxon>Onygenales</taxon>
        <taxon>Ajellomycetaceae</taxon>
        <taxon>Paracoccidioides</taxon>
    </lineage>
</organism>
<dbReference type="Proteomes" id="UP000001628">
    <property type="component" value="Unassembled WGS sequence"/>
</dbReference>
<evidence type="ECO:0000313" key="3">
    <source>
        <dbReference type="EMBL" id="EEH43452.2"/>
    </source>
</evidence>
<sequence length="139" mass="16012">MKLPLLVSAFFWLAPVMIFALPPGMWEKCAYSLWCLDSDECRQTYDCWYKALDHNLDYIFCNIGVYEPHKCWVYASAILALDISRALMSHPLTRLSPSHKMAAQNTDPFRILEKVSNAYRLDLPIIMKIHPIFSPGQTA</sequence>
<gene>
    <name evidence="3" type="ORF">PADG_08377</name>
</gene>
<feature type="chain" id="PRO_5002908535" description="Tf2-1-like SH3-like domain-containing protein" evidence="1">
    <location>
        <begin position="21"/>
        <end position="139"/>
    </location>
</feature>